<proteinExistence type="predicted"/>
<keyword evidence="2" id="KW-0540">Nuclease</keyword>
<dbReference type="Proteomes" id="UP000078459">
    <property type="component" value="Unassembled WGS sequence"/>
</dbReference>
<reference evidence="2 3" key="1">
    <citation type="submission" date="2016-04" db="EMBL/GenBank/DDBJ databases">
        <authorList>
            <person name="Evans L.H."/>
            <person name="Alamgir A."/>
            <person name="Owens N."/>
            <person name="Weber N.D."/>
            <person name="Virtaneva K."/>
            <person name="Barbian K."/>
            <person name="Babar A."/>
            <person name="Rosenke K."/>
        </authorList>
    </citation>
    <scope>NUCLEOTIDE SEQUENCE [LARGE SCALE GENOMIC DNA]</scope>
    <source>
        <strain evidence="2 3">CCM 8644</strain>
    </source>
</reference>
<dbReference type="EMBL" id="LWHJ01000011">
    <property type="protein sequence ID" value="OAQ42204.1"/>
    <property type="molecule type" value="Genomic_DNA"/>
</dbReference>
<dbReference type="InterPro" id="IPR036866">
    <property type="entry name" value="RibonucZ/Hydroxyglut_hydro"/>
</dbReference>
<dbReference type="InterPro" id="IPR050698">
    <property type="entry name" value="MBL"/>
</dbReference>
<dbReference type="PANTHER" id="PTHR11203:SF49">
    <property type="entry name" value="BLL1145 PROTEIN"/>
    <property type="match status" value="1"/>
</dbReference>
<dbReference type="Pfam" id="PF12706">
    <property type="entry name" value="Lactamase_B_2"/>
    <property type="match status" value="1"/>
</dbReference>
<name>A0A179DMR4_9SPHI</name>
<keyword evidence="3" id="KW-1185">Reference proteome</keyword>
<dbReference type="RefSeq" id="WP_068821234.1">
    <property type="nucleotide sequence ID" value="NZ_LWHJ01000011.1"/>
</dbReference>
<dbReference type="STRING" id="1826909.A5893_03560"/>
<dbReference type="GO" id="GO:0004521">
    <property type="term" value="F:RNA endonuclease activity"/>
    <property type="evidence" value="ECO:0007669"/>
    <property type="project" value="TreeGrafter"/>
</dbReference>
<keyword evidence="2" id="KW-0378">Hydrolase</keyword>
<keyword evidence="2" id="KW-0269">Exonuclease</keyword>
<evidence type="ECO:0000259" key="1">
    <source>
        <dbReference type="Pfam" id="PF12706"/>
    </source>
</evidence>
<organism evidence="2 3">
    <name type="scientific">Pedobacter psychrophilus</name>
    <dbReference type="NCBI Taxonomy" id="1826909"/>
    <lineage>
        <taxon>Bacteria</taxon>
        <taxon>Pseudomonadati</taxon>
        <taxon>Bacteroidota</taxon>
        <taxon>Sphingobacteriia</taxon>
        <taxon>Sphingobacteriales</taxon>
        <taxon>Sphingobacteriaceae</taxon>
        <taxon>Pedobacter</taxon>
    </lineage>
</organism>
<dbReference type="AlphaFoldDB" id="A0A179DMR4"/>
<dbReference type="OrthoDB" id="9803916at2"/>
<dbReference type="Gene3D" id="3.60.15.10">
    <property type="entry name" value="Ribonuclease Z/Hydroxyacylglutathione hydrolase-like"/>
    <property type="match status" value="1"/>
</dbReference>
<dbReference type="InterPro" id="IPR001279">
    <property type="entry name" value="Metallo-B-lactamas"/>
</dbReference>
<evidence type="ECO:0000313" key="2">
    <source>
        <dbReference type="EMBL" id="OAQ42204.1"/>
    </source>
</evidence>
<accession>A0A179DMR4</accession>
<comment type="caution">
    <text evidence="2">The sequence shown here is derived from an EMBL/GenBank/DDBJ whole genome shotgun (WGS) entry which is preliminary data.</text>
</comment>
<dbReference type="PANTHER" id="PTHR11203">
    <property type="entry name" value="CLEAVAGE AND POLYADENYLATION SPECIFICITY FACTOR FAMILY MEMBER"/>
    <property type="match status" value="1"/>
</dbReference>
<gene>
    <name evidence="2" type="ORF">A5893_03560</name>
</gene>
<dbReference type="GO" id="GO:0004527">
    <property type="term" value="F:exonuclease activity"/>
    <property type="evidence" value="ECO:0007669"/>
    <property type="project" value="UniProtKB-KW"/>
</dbReference>
<feature type="domain" description="Metallo-beta-lactamase" evidence="1">
    <location>
        <begin position="26"/>
        <end position="162"/>
    </location>
</feature>
<dbReference type="SUPFAM" id="SSF56281">
    <property type="entry name" value="Metallo-hydrolase/oxidoreductase"/>
    <property type="match status" value="1"/>
</dbReference>
<protein>
    <submittedName>
        <fullName evidence="2">Exonuclease</fullName>
    </submittedName>
</protein>
<reference evidence="2 3" key="2">
    <citation type="submission" date="2016-06" db="EMBL/GenBank/DDBJ databases">
        <title>Pedobacter psychrophilus sp. nov., isolated from Antarctic fragmentary rock.</title>
        <authorList>
            <person name="Svec P."/>
        </authorList>
    </citation>
    <scope>NUCLEOTIDE SEQUENCE [LARGE SCALE GENOMIC DNA]</scope>
    <source>
        <strain evidence="2 3">CCM 8644</strain>
    </source>
</reference>
<evidence type="ECO:0000313" key="3">
    <source>
        <dbReference type="Proteomes" id="UP000078459"/>
    </source>
</evidence>
<sequence>MEEDFLVKTPSGLYCKYGNFYIDAILPVENVLITHAHGDHARPHNQNIYCTTPTKNIMELRFKKNAGKIFNEIKYHQEFKMGEVLISFLPAGHILGSAMIKMTFNSSIYLFTGDYKLQEDATCESIEFCKADVLITETTFANPDTKHPNPSDEIEKLNKIESNILLGVYGLGKAQRITQLINKICPQKNIQLHYSIYPIHQLYENKGYHLGNYQHYDRKLMKTSKTNQVYLVPPLTFNAYHKAIGVVKIFASGWDNLQKGNDEKLYISDHVDWDDIIETIKKVSPKKVWTIHGDGKHLKSYFSNNLEVKIL</sequence>